<dbReference type="NCBIfam" id="TIGR01414">
    <property type="entry name" value="autotrans_barl"/>
    <property type="match status" value="1"/>
</dbReference>
<dbReference type="InterPro" id="IPR036709">
    <property type="entry name" value="Autotransporte_beta_dom_sf"/>
</dbReference>
<accession>A0A0P9MCP3</accession>
<dbReference type="PRINTS" id="PR01484">
    <property type="entry name" value="PRTACTNFAMLY"/>
</dbReference>
<comment type="caution">
    <text evidence="3">The sequence shown here is derived from an EMBL/GenBank/DDBJ whole genome shotgun (WGS) entry which is preliminary data.</text>
</comment>
<feature type="domain" description="Autotransporter" evidence="2">
    <location>
        <begin position="512"/>
        <end position="781"/>
    </location>
</feature>
<dbReference type="Gene3D" id="2.160.20.20">
    <property type="match status" value="1"/>
</dbReference>
<sequence length="781" mass="80723">MSEIEEAAMMLRPPCALHPLPVAIKCLALVPALLISNQVFAAIVPVKDEVMDIDQSSPVNNYVLSSDATLNVNGGSQHGRVDSTGSMLNISAGSALVAATLRGGSELTMNGAAISNGLSVTNSLGTVSNSTIANASGIGLSVNRLRDLTTGSSVNLTNSSSSGALAGTVVTHFSQLGLTGSQLAGTGVDGVGLRLNAGAAQASASSIVGTVNGVAISSEEVYTEASLKLDSTQVVGQTGAAIRIAPLISRLPGSVVALDVSNGSSLTGGNGNMLEVTGGSSAVMNVSASSLSGNVQVESASAVTLNLDNSSMTGDVLAESGALADVLLDNNSVLTGHLENTRSVAINNGAQWAMIGNGNLAELTLNGGSVRFGDAAGFYTLSVANLSGNGTFIMDVDFGAGRTDFLDITGSATGSHSLLIGSTGTDPSADTSMHVVRAAAGDADFSLVGGAVDLGAWSYDLVKQGASDWYLDAQTRKVSPAAATVVALFNTAPTVWYGELSSLRTRMGELRHNGGQSGAWMRTYGNKFNVSDASGFGYQQTQQGFSLGADGKVPMGDGQWLAGVMAGQSSSDLSLDRGASGKVDSYYVGAYSTWLDSDTGYYFDGVLKFNRFNNKARVNLSDGTRTKGDYSNSGVGASLEFGRHIKLDNGYFVEPYSQLAGVVVEGKDYELDNGMRAENDLTRSLVGKLGATTGRNFDLGQGRTVQPYVRAAWVHEFAKNNEVQVNDNVFNNDLSGSRGELGIGIAASLSKRFQVHADFEHSNGDKVEQPWGASVGIRYSW</sequence>
<evidence type="ECO:0000313" key="4">
    <source>
        <dbReference type="Proteomes" id="UP000271468"/>
    </source>
</evidence>
<dbReference type="EMBL" id="RBOV01000378">
    <property type="protein sequence ID" value="RMN07170.1"/>
    <property type="molecule type" value="Genomic_DNA"/>
</dbReference>
<dbReference type="InterPro" id="IPR004899">
    <property type="entry name" value="Pertactin_central"/>
</dbReference>
<dbReference type="GO" id="GO:0019867">
    <property type="term" value="C:outer membrane"/>
    <property type="evidence" value="ECO:0007669"/>
    <property type="project" value="InterPro"/>
</dbReference>
<dbReference type="InterPro" id="IPR006315">
    <property type="entry name" value="OM_autotransptr_brl_dom"/>
</dbReference>
<dbReference type="SMART" id="SM00869">
    <property type="entry name" value="Autotransporter"/>
    <property type="match status" value="1"/>
</dbReference>
<evidence type="ECO:0000256" key="1">
    <source>
        <dbReference type="ARBA" id="ARBA00022729"/>
    </source>
</evidence>
<keyword evidence="1" id="KW-0732">Signal</keyword>
<dbReference type="InterPro" id="IPR012332">
    <property type="entry name" value="Autotransporter_pectin_lyase_C"/>
</dbReference>
<dbReference type="CDD" id="cd01343">
    <property type="entry name" value="PL1_Passenger_AT"/>
    <property type="match status" value="1"/>
</dbReference>
<dbReference type="InterPro" id="IPR051551">
    <property type="entry name" value="Autotransporter_adhesion"/>
</dbReference>
<organism evidence="3 4">
    <name type="scientific">Pseudomonas syringae pv. coriandricola</name>
    <dbReference type="NCBI Taxonomy" id="264453"/>
    <lineage>
        <taxon>Bacteria</taxon>
        <taxon>Pseudomonadati</taxon>
        <taxon>Pseudomonadota</taxon>
        <taxon>Gammaproteobacteria</taxon>
        <taxon>Pseudomonadales</taxon>
        <taxon>Pseudomonadaceae</taxon>
        <taxon>Pseudomonas</taxon>
    </lineage>
</organism>
<dbReference type="InterPro" id="IPR011050">
    <property type="entry name" value="Pectin_lyase_fold/virulence"/>
</dbReference>
<proteinExistence type="predicted"/>
<dbReference type="InterPro" id="IPR003991">
    <property type="entry name" value="Pertactin_virulence_factor"/>
</dbReference>
<dbReference type="AlphaFoldDB" id="A0A0P9MCP3"/>
<dbReference type="SUPFAM" id="SSF51126">
    <property type="entry name" value="Pectin lyase-like"/>
    <property type="match status" value="1"/>
</dbReference>
<reference evidence="3 4" key="1">
    <citation type="submission" date="2018-08" db="EMBL/GenBank/DDBJ databases">
        <title>Recombination of ecologically and evolutionarily significant loci maintains genetic cohesion in the Pseudomonas syringae species complex.</title>
        <authorList>
            <person name="Dillon M."/>
            <person name="Thakur S."/>
            <person name="Almeida R.N.D."/>
            <person name="Weir B.S."/>
            <person name="Guttman D.S."/>
        </authorList>
    </citation>
    <scope>NUCLEOTIDE SEQUENCE [LARGE SCALE GENOMIC DNA]</scope>
    <source>
        <strain evidence="3 4">ICMP 12341</strain>
    </source>
</reference>
<dbReference type="PANTHER" id="PTHR35037">
    <property type="entry name" value="C-TERMINAL REGION OF AIDA-LIKE PROTEIN"/>
    <property type="match status" value="1"/>
</dbReference>
<dbReference type="SUPFAM" id="SSF103515">
    <property type="entry name" value="Autotransporter"/>
    <property type="match status" value="1"/>
</dbReference>
<evidence type="ECO:0000259" key="2">
    <source>
        <dbReference type="PROSITE" id="PS51208"/>
    </source>
</evidence>
<dbReference type="Gene3D" id="2.40.128.130">
    <property type="entry name" value="Autotransporter beta-domain"/>
    <property type="match status" value="1"/>
</dbReference>
<dbReference type="InterPro" id="IPR005546">
    <property type="entry name" value="Autotransporte_beta"/>
</dbReference>
<dbReference type="PANTHER" id="PTHR35037:SF7">
    <property type="entry name" value="AUTOTRANSPORTER"/>
    <property type="match status" value="1"/>
</dbReference>
<name>A0A0P9MCP3_9PSED</name>
<dbReference type="Pfam" id="PF03797">
    <property type="entry name" value="Autotransporter"/>
    <property type="match status" value="1"/>
</dbReference>
<gene>
    <name evidence="3" type="ORF">ALQ65_04821</name>
</gene>
<protein>
    <submittedName>
        <fullName evidence="3">Putative Autotransporter</fullName>
    </submittedName>
</protein>
<dbReference type="PROSITE" id="PS51208">
    <property type="entry name" value="AUTOTRANSPORTER"/>
    <property type="match status" value="1"/>
</dbReference>
<dbReference type="Pfam" id="PF03212">
    <property type="entry name" value="Pertactin"/>
    <property type="match status" value="1"/>
</dbReference>
<evidence type="ECO:0000313" key="3">
    <source>
        <dbReference type="EMBL" id="RMN07170.1"/>
    </source>
</evidence>
<dbReference type="Proteomes" id="UP000271468">
    <property type="component" value="Unassembled WGS sequence"/>
</dbReference>